<feature type="transmembrane region" description="Helical" evidence="4">
    <location>
        <begin position="597"/>
        <end position="615"/>
    </location>
</feature>
<dbReference type="InterPro" id="IPR000873">
    <property type="entry name" value="AMP-dep_synth/lig_dom"/>
</dbReference>
<reference evidence="6" key="1">
    <citation type="submission" date="2023-01" db="EMBL/GenBank/DDBJ databases">
        <title>Colletotrichum chrysophilum M932 genome sequence.</title>
        <authorList>
            <person name="Baroncelli R."/>
        </authorList>
    </citation>
    <scope>NUCLEOTIDE SEQUENCE</scope>
    <source>
        <strain evidence="6">M932</strain>
    </source>
</reference>
<dbReference type="SUPFAM" id="SSF52343">
    <property type="entry name" value="Ferredoxin reductase-like, C-terminal NADP-linked domain"/>
    <property type="match status" value="1"/>
</dbReference>
<dbReference type="InterPro" id="IPR042099">
    <property type="entry name" value="ANL_N_sf"/>
</dbReference>
<dbReference type="Gene3D" id="3.40.50.12780">
    <property type="entry name" value="N-terminal domain of ligase-like"/>
    <property type="match status" value="1"/>
</dbReference>
<dbReference type="NCBIfam" id="TIGR01733">
    <property type="entry name" value="AA-adenyl-dom"/>
    <property type="match status" value="1"/>
</dbReference>
<dbReference type="EMBL" id="JAQOWY010000009">
    <property type="protein sequence ID" value="KAK1856430.1"/>
    <property type="molecule type" value="Genomic_DNA"/>
</dbReference>
<feature type="transmembrane region" description="Helical" evidence="4">
    <location>
        <begin position="667"/>
        <end position="687"/>
    </location>
</feature>
<dbReference type="Proteomes" id="UP001243330">
    <property type="component" value="Unassembled WGS sequence"/>
</dbReference>
<keyword evidence="7" id="KW-1185">Reference proteome</keyword>
<feature type="transmembrane region" description="Helical" evidence="4">
    <location>
        <begin position="744"/>
        <end position="763"/>
    </location>
</feature>
<feature type="transmembrane region" description="Helical" evidence="4">
    <location>
        <begin position="712"/>
        <end position="732"/>
    </location>
</feature>
<dbReference type="PROSITE" id="PS00455">
    <property type="entry name" value="AMP_BINDING"/>
    <property type="match status" value="1"/>
</dbReference>
<name>A0AAD9B017_9PEZI</name>
<protein>
    <submittedName>
        <fullName evidence="6">Nonribosomal peptide synthetase 12</fullName>
    </submittedName>
</protein>
<dbReference type="AlphaFoldDB" id="A0AAD9B017"/>
<comment type="caution">
    <text evidence="6">The sequence shown here is derived from an EMBL/GenBank/DDBJ whole genome shotgun (WGS) entry which is preliminary data.</text>
</comment>
<dbReference type="InterPro" id="IPR039261">
    <property type="entry name" value="FNR_nucleotide-bd"/>
</dbReference>
<keyword evidence="1" id="KW-0596">Phosphopantetheine</keyword>
<evidence type="ECO:0000256" key="4">
    <source>
        <dbReference type="SAM" id="Phobius"/>
    </source>
</evidence>
<keyword evidence="4" id="KW-1133">Transmembrane helix</keyword>
<evidence type="ECO:0000313" key="6">
    <source>
        <dbReference type="EMBL" id="KAK1856430.1"/>
    </source>
</evidence>
<evidence type="ECO:0000256" key="2">
    <source>
        <dbReference type="ARBA" id="ARBA00022553"/>
    </source>
</evidence>
<feature type="region of interest" description="Disordered" evidence="3">
    <location>
        <begin position="525"/>
        <end position="562"/>
    </location>
</feature>
<accession>A0AAD9B017</accession>
<dbReference type="InterPro" id="IPR045851">
    <property type="entry name" value="AMP-bd_C_sf"/>
</dbReference>
<keyword evidence="4" id="KW-0812">Transmembrane</keyword>
<dbReference type="PANTHER" id="PTHR33927:SF5">
    <property type="entry name" value="ENZYME, PUTATIVE (AFU_ORTHOLOGUE AFUA_8G01222)-RELATED"/>
    <property type="match status" value="1"/>
</dbReference>
<feature type="region of interest" description="Disordered" evidence="3">
    <location>
        <begin position="1"/>
        <end position="26"/>
    </location>
</feature>
<feature type="domain" description="AMP-dependent synthetase/ligase" evidence="5">
    <location>
        <begin position="38"/>
        <end position="382"/>
    </location>
</feature>
<dbReference type="InterPro" id="IPR020845">
    <property type="entry name" value="AMP-binding_CS"/>
</dbReference>
<feature type="compositionally biased region" description="Polar residues" evidence="3">
    <location>
        <begin position="532"/>
        <end position="549"/>
    </location>
</feature>
<dbReference type="Gene3D" id="3.30.300.30">
    <property type="match status" value="1"/>
</dbReference>
<keyword evidence="2" id="KW-0597">Phosphoprotein</keyword>
<gene>
    <name evidence="6" type="ORF">CCHR01_01001</name>
</gene>
<dbReference type="Pfam" id="PF00501">
    <property type="entry name" value="AMP-binding"/>
    <property type="match status" value="1"/>
</dbReference>
<evidence type="ECO:0000256" key="1">
    <source>
        <dbReference type="ARBA" id="ARBA00022450"/>
    </source>
</evidence>
<evidence type="ECO:0000313" key="7">
    <source>
        <dbReference type="Proteomes" id="UP001243330"/>
    </source>
</evidence>
<dbReference type="InterPro" id="IPR052979">
    <property type="entry name" value="Adenylate-forming_domain"/>
</dbReference>
<evidence type="ECO:0000256" key="3">
    <source>
        <dbReference type="SAM" id="MobiDB-lite"/>
    </source>
</evidence>
<keyword evidence="4" id="KW-0472">Membrane</keyword>
<dbReference type="SUPFAM" id="SSF56801">
    <property type="entry name" value="Acetyl-CoA synthetase-like"/>
    <property type="match status" value="1"/>
</dbReference>
<proteinExistence type="predicted"/>
<organism evidence="6 7">
    <name type="scientific">Colletotrichum chrysophilum</name>
    <dbReference type="NCBI Taxonomy" id="1836956"/>
    <lineage>
        <taxon>Eukaryota</taxon>
        <taxon>Fungi</taxon>
        <taxon>Dikarya</taxon>
        <taxon>Ascomycota</taxon>
        <taxon>Pezizomycotina</taxon>
        <taxon>Sordariomycetes</taxon>
        <taxon>Hypocreomycetidae</taxon>
        <taxon>Glomerellales</taxon>
        <taxon>Glomerellaceae</taxon>
        <taxon>Colletotrichum</taxon>
        <taxon>Colletotrichum gloeosporioides species complex</taxon>
    </lineage>
</organism>
<dbReference type="PANTHER" id="PTHR33927">
    <property type="entry name" value="TRANSMEMBRANE PROTEIN"/>
    <property type="match status" value="1"/>
</dbReference>
<feature type="compositionally biased region" description="Polar residues" evidence="3">
    <location>
        <begin position="1"/>
        <end position="12"/>
    </location>
</feature>
<sequence>MQNQVAKDSASTPVGPPPLSFTQGPRITANYPTVTAAFYHNAETQPDVTAGRDLSAPQIREITYGELARRANQLSRKLTKLGVRPGDRVPLVVKRGIDMLVGIVAILSCGAQYVPLDGGVVPDSTLRFVLEQAGGKHVLCLNSTKHRFETLGVPCETLVIDEEREKDPEHAQILPYQDLAETHHGCYVIYTSGTTGTPKGVDVTHKNVTNLVCLSPGNLGISAGTRVGQVLNISFDMAAWEMLGCLCNGGTLVLRGSKWEPCIREVRRKTPQIQVLICTPSILAKYDPREYSNIRVAATAGEPSSQRLADLWGAHAKYYNCCGPTETTIVNTMHLHQPGQTLTIGKPTPNNTVYVLDDEGNSLGVGEPGVMWAGGHGISRGYVSLPEKTAERYKLDPFANDGSMMYNTGDLGRWRQDGSIDILGRVDDQIKIKGFRVELDGVTSSINSCPVVSRATALLIDNEIHGFVAPKDCDLDTIQVHVRARQPYYAVPTKFHFLDALPLTSNGKVDKRALKDMVTEDTIDKKEPNVTVRETSSKESLSVDSQSTTADEKSQSSSSSFTEIDEKLDLDREIPGKTLDRPYRGFVHRIAIVYRRLFTIVGLFNIGAVIALIFAGFTRDWLGTLTAINLLVAVLARQDFVINAMYTITCNVPKSWPLSIRKRCAKIFHFGGVHSGAAVSAGAWLLASNISSEVCQLTECPNWGHQSIASKVISWLLTGLFTITIALAWPGFRKKHHDMFEKTHRFVGWTMLGLFWAQIVLAANDGKVSSMSLGEACVRTPGFWMLALATLSIASSWFFLRKVPVDAEVLSNHAVRLHFDYTVPVNGSFARLSMRPLLEWHSFATIPAPRPVGGRPKGFSLVVSNAGDWTKNAIQKPPTHIWVRGVPTCGVMRIATCFNRIVVIATGSGIGPLLGHIQEQSCATQLIWSTPKPEQTFGKELLDNIKEKIPNAVIHDTKVSGRPDLVKMGYNLAKSFDAEAVIIIANEKITKKVVYGLETRGVPAYGAIWDS</sequence>
<evidence type="ECO:0000259" key="5">
    <source>
        <dbReference type="Pfam" id="PF00501"/>
    </source>
</evidence>
<feature type="transmembrane region" description="Helical" evidence="4">
    <location>
        <begin position="783"/>
        <end position="800"/>
    </location>
</feature>
<dbReference type="InterPro" id="IPR010071">
    <property type="entry name" value="AA_adenyl_dom"/>
</dbReference>